<evidence type="ECO:0000313" key="3">
    <source>
        <dbReference type="Proteomes" id="UP001628164"/>
    </source>
</evidence>
<dbReference type="Pfam" id="PF22945">
    <property type="entry name" value="LEM-3_GIY-YIG"/>
    <property type="match status" value="1"/>
</dbReference>
<comment type="caution">
    <text evidence="2">The sequence shown here is derived from an EMBL/GenBank/DDBJ whole genome shotgun (WGS) entry which is preliminary data.</text>
</comment>
<protein>
    <recommendedName>
        <fullName evidence="1">GIY-YIG domain-containing protein</fullName>
    </recommendedName>
</protein>
<name>A0ABQ6PDN4_9GAMM</name>
<sequence>MRVKEFSSEICRELGFYVYRLIDSRDGKTFYVGKGKGNRIFEHVRELVKNSPSENELSLKLERIIEIKSEGREVDYFIHRHGLSESEAFEVEAALIDVYMDLLTNKQNGRGSTIRGIATVEDICKRYSAESLDVKETKLLVITINRTILEKDIYDAVRFAWKVDVKRAKKAEYVLAAENGIVIGVFEPKEWLEANKENFPDINEDVLDRYGFKGEDVSKMFEKEYMYKRVEKKKGASNPIYYLNC</sequence>
<reference evidence="2 3" key="1">
    <citation type="journal article" date="2024" name="Dis. Aquat. Organ.">
        <title>Francisella sciaenopsi sp. nov. isolated from diseased red drum Sciaenops ocellatus in Florida, USA.</title>
        <authorList>
            <person name="Kawahara M."/>
            <person name="Cody T.T."/>
            <person name="Yanong R.P.E."/>
            <person name="Henderson E."/>
            <person name="Yazdi Z."/>
            <person name="Soto E."/>
        </authorList>
    </citation>
    <scope>NUCLEOTIDE SEQUENCE [LARGE SCALE GENOMIC DNA]</scope>
    <source>
        <strain evidence="2 3">R22-20-7</strain>
    </source>
</reference>
<dbReference type="SUPFAM" id="SSF82771">
    <property type="entry name" value="GIY-YIG endonuclease"/>
    <property type="match status" value="1"/>
</dbReference>
<dbReference type="InterPro" id="IPR035901">
    <property type="entry name" value="GIY-YIG_endonuc_sf"/>
</dbReference>
<feature type="domain" description="GIY-YIG" evidence="1">
    <location>
        <begin position="14"/>
        <end position="106"/>
    </location>
</feature>
<accession>A0ABQ6PDN4</accession>
<dbReference type="EMBL" id="BTHG01000002">
    <property type="protein sequence ID" value="GMN89055.1"/>
    <property type="molecule type" value="Genomic_DNA"/>
</dbReference>
<dbReference type="CDD" id="cd10440">
    <property type="entry name" value="GIY-YIG_COG3680"/>
    <property type="match status" value="1"/>
</dbReference>
<keyword evidence="3" id="KW-1185">Reference proteome</keyword>
<evidence type="ECO:0000259" key="1">
    <source>
        <dbReference type="PROSITE" id="PS50164"/>
    </source>
</evidence>
<evidence type="ECO:0000313" key="2">
    <source>
        <dbReference type="EMBL" id="GMN89055.1"/>
    </source>
</evidence>
<proteinExistence type="predicted"/>
<organism evidence="2 3">
    <name type="scientific">Francisella sciaenopsi</name>
    <dbReference type="NCBI Taxonomy" id="3055034"/>
    <lineage>
        <taxon>Bacteria</taxon>
        <taxon>Pseudomonadati</taxon>
        <taxon>Pseudomonadota</taxon>
        <taxon>Gammaproteobacteria</taxon>
        <taxon>Thiotrichales</taxon>
        <taxon>Francisellaceae</taxon>
        <taxon>Francisella</taxon>
    </lineage>
</organism>
<dbReference type="InterPro" id="IPR000305">
    <property type="entry name" value="GIY-YIG_endonuc"/>
</dbReference>
<dbReference type="PROSITE" id="PS50164">
    <property type="entry name" value="GIY_YIG"/>
    <property type="match status" value="1"/>
</dbReference>
<gene>
    <name evidence="2" type="ORF">fsci_05410</name>
</gene>
<dbReference type="Proteomes" id="UP001628164">
    <property type="component" value="Unassembled WGS sequence"/>
</dbReference>